<dbReference type="Proteomes" id="UP000091857">
    <property type="component" value="Chromosome 4"/>
</dbReference>
<evidence type="ECO:0000313" key="2">
    <source>
        <dbReference type="Proteomes" id="UP000091857"/>
    </source>
</evidence>
<accession>A0ACB7HZD0</accession>
<protein>
    <submittedName>
        <fullName evidence="1">Uncharacterized protein</fullName>
    </submittedName>
</protein>
<reference evidence="2" key="1">
    <citation type="journal article" date="2016" name="Nat. Biotechnol.">
        <title>Sequencing wild and cultivated cassava and related species reveals extensive interspecific hybridization and genetic diversity.</title>
        <authorList>
            <person name="Bredeson J.V."/>
            <person name="Lyons J.B."/>
            <person name="Prochnik S.E."/>
            <person name="Wu G.A."/>
            <person name="Ha C.M."/>
            <person name="Edsinger-Gonzales E."/>
            <person name="Grimwood J."/>
            <person name="Schmutz J."/>
            <person name="Rabbi I.Y."/>
            <person name="Egesi C."/>
            <person name="Nauluvula P."/>
            <person name="Lebot V."/>
            <person name="Ndunguru J."/>
            <person name="Mkamilo G."/>
            <person name="Bart R.S."/>
            <person name="Setter T.L."/>
            <person name="Gleadow R.M."/>
            <person name="Kulakow P."/>
            <person name="Ferguson M.E."/>
            <person name="Rounsley S."/>
            <person name="Rokhsar D.S."/>
        </authorList>
    </citation>
    <scope>NUCLEOTIDE SEQUENCE [LARGE SCALE GENOMIC DNA]</scope>
    <source>
        <strain evidence="2">cv. AM560-2</strain>
    </source>
</reference>
<keyword evidence="2" id="KW-1185">Reference proteome</keyword>
<comment type="caution">
    <text evidence="1">The sequence shown here is derived from an EMBL/GenBank/DDBJ whole genome shotgun (WGS) entry which is preliminary data.</text>
</comment>
<gene>
    <name evidence="1" type="ORF">MANES_04G103300v8</name>
</gene>
<proteinExistence type="predicted"/>
<organism evidence="1 2">
    <name type="scientific">Manihot esculenta</name>
    <name type="common">Cassava</name>
    <name type="synonym">Jatropha manihot</name>
    <dbReference type="NCBI Taxonomy" id="3983"/>
    <lineage>
        <taxon>Eukaryota</taxon>
        <taxon>Viridiplantae</taxon>
        <taxon>Streptophyta</taxon>
        <taxon>Embryophyta</taxon>
        <taxon>Tracheophyta</taxon>
        <taxon>Spermatophyta</taxon>
        <taxon>Magnoliopsida</taxon>
        <taxon>eudicotyledons</taxon>
        <taxon>Gunneridae</taxon>
        <taxon>Pentapetalae</taxon>
        <taxon>rosids</taxon>
        <taxon>fabids</taxon>
        <taxon>Malpighiales</taxon>
        <taxon>Euphorbiaceae</taxon>
        <taxon>Crotonoideae</taxon>
        <taxon>Manihoteae</taxon>
        <taxon>Manihot</taxon>
    </lineage>
</organism>
<sequence>MVVNEIELQEQLKETGNRLLDPPSSIDELLNLLDKLECLLINVEQAPSRSMQDALLSPMKALISNALLRNSDTDVKVSVVSCISEITRITAPDAPYSDDHMKEIFQLTIAAFEKLSHVSSRCYTKAVSILDTVARVRSCLVMLDLELDELITKMFQHFLKIIRSNHPHAVFLAMETVMTLIIDESEDVSVDLLTPLLASITKESQSVSPIAWKLGEKVIANCAAKLNPCLKEAVQSIGIPLDEYAPIVASICQDESLSLQQNHLNGSGDDLATKGLSPAAASPGEVLQAVDAIPKSTTNGNSSTRNAGDVINNNSSKILEHCSLIQHSESSDILGDTKPEFNLEMDPGTVPRKRGWKPNSLMNPEEGYDHSWISSGRKTAKVPCERITHDKGVDLNPENTVPKKVALPLARMREPTGLRPETASVIDASSPSLNQSLTHGTHPKRGRPKKNWGIMNQGADRNSEPKQQKRTRKFGSAAKATEGAPLPSADEKAGLLGEHEEKPRQQSTKVVVRNFKRDSSLVQSDVRKRSSVSGISDVDAQASKVKKKKSSRGGIYDEQVPKTNLKGMRTPRKEVTPDLGEQLVGSRIKVWWPKDKMFYEGVLESYDPIKKKHKVLYADGDEEILNLRRERWELIGDDILHDEERKPDISNADPSSEKQSRPRKQNGKVISESGKQLKVDSKRSGTTSISKRKARKSTGAVTRDKPIAADKSIDYTPKPNSGSEGDGKESGSKLKIRSPRTGINSKQTTLETASPSGDESLGGGI</sequence>
<name>A0ACB7HZD0_MANES</name>
<dbReference type="EMBL" id="CM004390">
    <property type="protein sequence ID" value="KAG8656171.1"/>
    <property type="molecule type" value="Genomic_DNA"/>
</dbReference>
<evidence type="ECO:0000313" key="1">
    <source>
        <dbReference type="EMBL" id="KAG8656171.1"/>
    </source>
</evidence>